<reference evidence="1 2" key="1">
    <citation type="submission" date="2023-12" db="EMBL/GenBank/DDBJ databases">
        <title>Description of new species of Mycobacterium terrae complex isolated from sewage at the Sao Paulo Zoological Park Foundation in Brazil.</title>
        <authorList>
            <person name="Romagnoli C.L."/>
            <person name="Conceicao E.C."/>
            <person name="Machado E."/>
            <person name="Barreto L.B.P.F."/>
            <person name="Sharma A."/>
            <person name="Silva N.M."/>
            <person name="Marques L.E."/>
            <person name="Juliana M.A."/>
            <person name="Lourenco M.C.S."/>
            <person name="Digiampietri L.A."/>
            <person name="Suffys P.N."/>
            <person name="Viana-Niero C."/>
        </authorList>
    </citation>
    <scope>NUCLEOTIDE SEQUENCE [LARGE SCALE GENOMIC DNA]</scope>
    <source>
        <strain evidence="1 2">MYC123</strain>
    </source>
</reference>
<gene>
    <name evidence="1" type="ORF">KV112_07170</name>
</gene>
<dbReference type="SUPFAM" id="SSF52980">
    <property type="entry name" value="Restriction endonuclease-like"/>
    <property type="match status" value="1"/>
</dbReference>
<organism evidence="1 2">
    <name type="scientific">[Mycobacterium] zoologicum</name>
    <dbReference type="NCBI Taxonomy" id="2872311"/>
    <lineage>
        <taxon>Bacteria</taxon>
        <taxon>Bacillati</taxon>
        <taxon>Actinomycetota</taxon>
        <taxon>Actinomycetes</taxon>
        <taxon>Mycobacteriales</taxon>
        <taxon>Mycobacteriaceae</taxon>
        <taxon>Mycolicibacter</taxon>
    </lineage>
</organism>
<protein>
    <recommendedName>
        <fullName evidence="3">DUF559 domain-containing protein</fullName>
    </recommendedName>
</protein>
<keyword evidence="2" id="KW-1185">Reference proteome</keyword>
<evidence type="ECO:0008006" key="3">
    <source>
        <dbReference type="Google" id="ProtNLM"/>
    </source>
</evidence>
<dbReference type="Proteomes" id="UP001299046">
    <property type="component" value="Unassembled WGS sequence"/>
</dbReference>
<dbReference type="EMBL" id="JAYJJT010000006">
    <property type="protein sequence ID" value="MEB3049510.1"/>
    <property type="molecule type" value="Genomic_DNA"/>
</dbReference>
<evidence type="ECO:0000313" key="2">
    <source>
        <dbReference type="Proteomes" id="UP001299046"/>
    </source>
</evidence>
<dbReference type="RefSeq" id="WP_224863522.1">
    <property type="nucleotide sequence ID" value="NZ_JAYJJS010000024.1"/>
</dbReference>
<accession>A0ABU5YI67</accession>
<dbReference type="InterPro" id="IPR011335">
    <property type="entry name" value="Restrct_endonuc-II-like"/>
</dbReference>
<dbReference type="Gene3D" id="3.40.960.10">
    <property type="entry name" value="VSR Endonuclease"/>
    <property type="match status" value="1"/>
</dbReference>
<evidence type="ECO:0000313" key="1">
    <source>
        <dbReference type="EMBL" id="MEB3049510.1"/>
    </source>
</evidence>
<sequence>MNTDLYDLMRSQGGVVTSAQALTYLSRRRFRYAVEDCELYQVWHGIYGAVEPDTGLRLRGLDLLTGRKVATCLGTAAATHGFDTEGRNVLHVLNPEGRQLRPVPGLVVHRREGAPLVEVDGRLTTAPAWTAIETARSLWRPRALATLDAALRSGTCTERELWRAADQQAGRREIVTIRGLLPLADPRAESAMESETRLVIIDGGLPAPQLQYEIVDRNYQTWRLDFAWPEYRVALEYDGLAWHSGVDALVHDRRRRAALQDLGWVVLTVIVDDVRQRPYELLRRIRFQLARAA</sequence>
<name>A0ABU5YI67_9MYCO</name>
<proteinExistence type="predicted"/>
<comment type="caution">
    <text evidence="1">The sequence shown here is derived from an EMBL/GenBank/DDBJ whole genome shotgun (WGS) entry which is preliminary data.</text>
</comment>